<keyword evidence="1" id="KW-0732">Signal</keyword>
<evidence type="ECO:0000256" key="1">
    <source>
        <dbReference type="SAM" id="SignalP"/>
    </source>
</evidence>
<accession>A0ABW6LUQ3</accession>
<proteinExistence type="predicted"/>
<dbReference type="RefSeq" id="WP_358292873.1">
    <property type="nucleotide sequence ID" value="NZ_JBEYGJ010000073.1"/>
</dbReference>
<feature type="signal peptide" evidence="1">
    <location>
        <begin position="1"/>
        <end position="24"/>
    </location>
</feature>
<gene>
    <name evidence="2" type="ORF">ACFYM3_43545</name>
</gene>
<organism evidence="2 3">
    <name type="scientific">Streptomyces massasporeus</name>
    <dbReference type="NCBI Taxonomy" id="67324"/>
    <lineage>
        <taxon>Bacteria</taxon>
        <taxon>Bacillati</taxon>
        <taxon>Actinomycetota</taxon>
        <taxon>Actinomycetes</taxon>
        <taxon>Kitasatosporales</taxon>
        <taxon>Streptomycetaceae</taxon>
        <taxon>Streptomyces</taxon>
    </lineage>
</organism>
<dbReference type="EMBL" id="JBIAFP010000058">
    <property type="protein sequence ID" value="MFE9231337.1"/>
    <property type="molecule type" value="Genomic_DNA"/>
</dbReference>
<keyword evidence="3" id="KW-1185">Reference proteome</keyword>
<evidence type="ECO:0000313" key="2">
    <source>
        <dbReference type="EMBL" id="MFE9231337.1"/>
    </source>
</evidence>
<evidence type="ECO:0000313" key="3">
    <source>
        <dbReference type="Proteomes" id="UP001601288"/>
    </source>
</evidence>
<reference evidence="2 3" key="1">
    <citation type="submission" date="2024-10" db="EMBL/GenBank/DDBJ databases">
        <title>The Natural Products Discovery Center: Release of the First 8490 Sequenced Strains for Exploring Actinobacteria Biosynthetic Diversity.</title>
        <authorList>
            <person name="Kalkreuter E."/>
            <person name="Kautsar S.A."/>
            <person name="Yang D."/>
            <person name="Bader C.D."/>
            <person name="Teijaro C.N."/>
            <person name="Fluegel L."/>
            <person name="Davis C.M."/>
            <person name="Simpson J.R."/>
            <person name="Lauterbach L."/>
            <person name="Steele A.D."/>
            <person name="Gui C."/>
            <person name="Meng S."/>
            <person name="Li G."/>
            <person name="Viehrig K."/>
            <person name="Ye F."/>
            <person name="Su P."/>
            <person name="Kiefer A.F."/>
            <person name="Nichols A."/>
            <person name="Cepeda A.J."/>
            <person name="Yan W."/>
            <person name="Fan B."/>
            <person name="Jiang Y."/>
            <person name="Adhikari A."/>
            <person name="Zheng C.-J."/>
            <person name="Schuster L."/>
            <person name="Cowan T.M."/>
            <person name="Smanski M.J."/>
            <person name="Chevrette M.G."/>
            <person name="De Carvalho L.P.S."/>
            <person name="Shen B."/>
        </authorList>
    </citation>
    <scope>NUCLEOTIDE SEQUENCE [LARGE SCALE GENOMIC DNA]</scope>
    <source>
        <strain evidence="2 3">NPDC007066</strain>
    </source>
</reference>
<name>A0ABW6LUQ3_9ACTN</name>
<feature type="chain" id="PRO_5047070474" evidence="1">
    <location>
        <begin position="25"/>
        <end position="73"/>
    </location>
</feature>
<protein>
    <submittedName>
        <fullName evidence="2">Uncharacterized protein</fullName>
    </submittedName>
</protein>
<dbReference type="Proteomes" id="UP001601288">
    <property type="component" value="Unassembled WGS sequence"/>
</dbReference>
<sequence>MPHLFEHLALLAAFVALMALTIDADDELTEPQARVLCAAMKVIEHVTIVYGTVLAAQDAPLALVVKAVTTLLR</sequence>
<comment type="caution">
    <text evidence="2">The sequence shown here is derived from an EMBL/GenBank/DDBJ whole genome shotgun (WGS) entry which is preliminary data.</text>
</comment>